<sequence>MSITRTQGGPGLPSGFPFSLAASANDTCFISGMPALGEDGRYQPGTFEDEVALAWRNIVRIADAAGYTQEEVVYVQCVLADIDDYAALNEWWRRQFPDVGTAPARFTFQAGALPFGCKIEVQAVAAHAR</sequence>
<comment type="similarity">
    <text evidence="1">Belongs to the RutC family.</text>
</comment>
<evidence type="ECO:0008006" key="4">
    <source>
        <dbReference type="Google" id="ProtNLM"/>
    </source>
</evidence>
<evidence type="ECO:0000256" key="1">
    <source>
        <dbReference type="ARBA" id="ARBA00010552"/>
    </source>
</evidence>
<dbReference type="SUPFAM" id="SSF55298">
    <property type="entry name" value="YjgF-like"/>
    <property type="match status" value="1"/>
</dbReference>
<dbReference type="InterPro" id="IPR006175">
    <property type="entry name" value="YjgF/YER057c/UK114"/>
</dbReference>
<dbReference type="InterPro" id="IPR035959">
    <property type="entry name" value="RutC-like_sf"/>
</dbReference>
<proteinExistence type="inferred from homology"/>
<dbReference type="EMBL" id="BAAAOF010000009">
    <property type="protein sequence ID" value="GAA1940922.1"/>
    <property type="molecule type" value="Genomic_DNA"/>
</dbReference>
<comment type="caution">
    <text evidence="2">The sequence shown here is derived from an EMBL/GenBank/DDBJ whole genome shotgun (WGS) entry which is preliminary data.</text>
</comment>
<evidence type="ECO:0000313" key="2">
    <source>
        <dbReference type="EMBL" id="GAA1940922.1"/>
    </source>
</evidence>
<protein>
    <recommendedName>
        <fullName evidence="4">Enamine deaminase RidA</fullName>
    </recommendedName>
</protein>
<organism evidence="2 3">
    <name type="scientific">Microbacterium aoyamense</name>
    <dbReference type="NCBI Taxonomy" id="344166"/>
    <lineage>
        <taxon>Bacteria</taxon>
        <taxon>Bacillati</taxon>
        <taxon>Actinomycetota</taxon>
        <taxon>Actinomycetes</taxon>
        <taxon>Micrococcales</taxon>
        <taxon>Microbacteriaceae</taxon>
        <taxon>Microbacterium</taxon>
    </lineage>
</organism>
<gene>
    <name evidence="2" type="ORF">GCM10009775_35960</name>
</gene>
<dbReference type="PANTHER" id="PTHR11803:SF58">
    <property type="entry name" value="PROTEIN HMF1-RELATED"/>
    <property type="match status" value="1"/>
</dbReference>
<dbReference type="CDD" id="cd00448">
    <property type="entry name" value="YjgF_YER057c_UK114_family"/>
    <property type="match status" value="1"/>
</dbReference>
<dbReference type="PANTHER" id="PTHR11803">
    <property type="entry name" value="2-IMINOBUTANOATE/2-IMINOPROPANOATE DEAMINASE RIDA"/>
    <property type="match status" value="1"/>
</dbReference>
<keyword evidence="3" id="KW-1185">Reference proteome</keyword>
<dbReference type="RefSeq" id="WP_248151580.1">
    <property type="nucleotide sequence ID" value="NZ_BAAAOF010000009.1"/>
</dbReference>
<dbReference type="Pfam" id="PF01042">
    <property type="entry name" value="Ribonuc_L-PSP"/>
    <property type="match status" value="1"/>
</dbReference>
<reference evidence="2 3" key="1">
    <citation type="journal article" date="2019" name="Int. J. Syst. Evol. Microbiol.">
        <title>The Global Catalogue of Microorganisms (GCM) 10K type strain sequencing project: providing services to taxonomists for standard genome sequencing and annotation.</title>
        <authorList>
            <consortium name="The Broad Institute Genomics Platform"/>
            <consortium name="The Broad Institute Genome Sequencing Center for Infectious Disease"/>
            <person name="Wu L."/>
            <person name="Ma J."/>
        </authorList>
    </citation>
    <scope>NUCLEOTIDE SEQUENCE [LARGE SCALE GENOMIC DNA]</scope>
    <source>
        <strain evidence="2 3">JCM 14900</strain>
    </source>
</reference>
<evidence type="ECO:0000313" key="3">
    <source>
        <dbReference type="Proteomes" id="UP001501343"/>
    </source>
</evidence>
<dbReference type="Gene3D" id="3.30.1330.40">
    <property type="entry name" value="RutC-like"/>
    <property type="match status" value="1"/>
</dbReference>
<dbReference type="Proteomes" id="UP001501343">
    <property type="component" value="Unassembled WGS sequence"/>
</dbReference>
<accession>A0ABN2Q0Y2</accession>
<name>A0ABN2Q0Y2_9MICO</name>